<dbReference type="InterPro" id="IPR045175">
    <property type="entry name" value="M28_fam"/>
</dbReference>
<evidence type="ECO:0000313" key="4">
    <source>
        <dbReference type="EMBL" id="NER18333.1"/>
    </source>
</evidence>
<proteinExistence type="predicted"/>
<evidence type="ECO:0000256" key="1">
    <source>
        <dbReference type="SAM" id="MobiDB-lite"/>
    </source>
</evidence>
<evidence type="ECO:0000259" key="3">
    <source>
        <dbReference type="Pfam" id="PF04389"/>
    </source>
</evidence>
<dbReference type="InterPro" id="IPR007484">
    <property type="entry name" value="Peptidase_M28"/>
</dbReference>
<name>A0A6M0CN17_9FLAO</name>
<feature type="compositionally biased region" description="Low complexity" evidence="1">
    <location>
        <begin position="49"/>
        <end position="62"/>
    </location>
</feature>
<dbReference type="GO" id="GO:0008235">
    <property type="term" value="F:metalloexopeptidase activity"/>
    <property type="evidence" value="ECO:0007669"/>
    <property type="project" value="InterPro"/>
</dbReference>
<keyword evidence="2" id="KW-0732">Signal</keyword>
<dbReference type="RefSeq" id="WP_164033006.1">
    <property type="nucleotide sequence ID" value="NZ_JAABOQ010000005.1"/>
</dbReference>
<dbReference type="GO" id="GO:0006508">
    <property type="term" value="P:proteolysis"/>
    <property type="evidence" value="ECO:0007669"/>
    <property type="project" value="InterPro"/>
</dbReference>
<dbReference type="CDD" id="cd03877">
    <property type="entry name" value="M28_like"/>
    <property type="match status" value="1"/>
</dbReference>
<feature type="region of interest" description="Disordered" evidence="1">
    <location>
        <begin position="30"/>
        <end position="63"/>
    </location>
</feature>
<feature type="signal peptide" evidence="2">
    <location>
        <begin position="1"/>
        <end position="21"/>
    </location>
</feature>
<protein>
    <submittedName>
        <fullName evidence="4">M20/M25/M40 family metallo-hydrolase</fullName>
    </submittedName>
</protein>
<reference evidence="4 5" key="1">
    <citation type="submission" date="2020-01" db="EMBL/GenBank/DDBJ databases">
        <title>Spongiivirga citrea KCTC 32990T.</title>
        <authorList>
            <person name="Wang G."/>
        </authorList>
    </citation>
    <scope>NUCLEOTIDE SEQUENCE [LARGE SCALE GENOMIC DNA]</scope>
    <source>
        <strain evidence="4 5">KCTC 32990</strain>
    </source>
</reference>
<evidence type="ECO:0000256" key="2">
    <source>
        <dbReference type="SAM" id="SignalP"/>
    </source>
</evidence>
<feature type="chain" id="PRO_5027028488" evidence="2">
    <location>
        <begin position="22"/>
        <end position="358"/>
    </location>
</feature>
<evidence type="ECO:0000313" key="5">
    <source>
        <dbReference type="Proteomes" id="UP000474296"/>
    </source>
</evidence>
<dbReference type="Proteomes" id="UP000474296">
    <property type="component" value="Unassembled WGS sequence"/>
</dbReference>
<dbReference type="SUPFAM" id="SSF53187">
    <property type="entry name" value="Zn-dependent exopeptidases"/>
    <property type="match status" value="1"/>
</dbReference>
<accession>A0A6M0CN17</accession>
<feature type="compositionally biased region" description="Polar residues" evidence="1">
    <location>
        <begin position="30"/>
        <end position="40"/>
    </location>
</feature>
<feature type="domain" description="Peptidase M28" evidence="3">
    <location>
        <begin position="138"/>
        <end position="338"/>
    </location>
</feature>
<dbReference type="PROSITE" id="PS51257">
    <property type="entry name" value="PROKAR_LIPOPROTEIN"/>
    <property type="match status" value="1"/>
</dbReference>
<keyword evidence="5" id="KW-1185">Reference proteome</keyword>
<keyword evidence="4" id="KW-0378">Hydrolase</keyword>
<dbReference type="Gene3D" id="3.40.630.10">
    <property type="entry name" value="Zn peptidases"/>
    <property type="match status" value="1"/>
</dbReference>
<dbReference type="AlphaFoldDB" id="A0A6M0CN17"/>
<organism evidence="4 5">
    <name type="scientific">Spongiivirga citrea</name>
    <dbReference type="NCBI Taxonomy" id="1481457"/>
    <lineage>
        <taxon>Bacteria</taxon>
        <taxon>Pseudomonadati</taxon>
        <taxon>Bacteroidota</taxon>
        <taxon>Flavobacteriia</taxon>
        <taxon>Flavobacteriales</taxon>
        <taxon>Flavobacteriaceae</taxon>
        <taxon>Spongiivirga</taxon>
    </lineage>
</organism>
<dbReference type="Pfam" id="PF04389">
    <property type="entry name" value="Peptidase_M28"/>
    <property type="match status" value="1"/>
</dbReference>
<comment type="caution">
    <text evidence="4">The sequence shown here is derived from an EMBL/GenBank/DDBJ whole genome shotgun (WGS) entry which is preliminary data.</text>
</comment>
<dbReference type="EMBL" id="JAABOQ010000005">
    <property type="protein sequence ID" value="NER18333.1"/>
    <property type="molecule type" value="Genomic_DNA"/>
</dbReference>
<gene>
    <name evidence="4" type="ORF">GWK10_14015</name>
</gene>
<sequence length="358" mass="39636">MIQRIYLVVALAFLMASCGSTQVVSTNEEAAKKASQQEPTVTVVDIDRSNNNGTNGNSENTTFTKTPEKIVSAYFAKEADVKKTITYLASDELQGREAGSPGIEKAAQYIEGIFKSNGIVPYFSSYRDDLSNFNGAFNMVGMLPGTDAKLKNEYILIGAHYDHIGKGKSVNGDTVANGANDNAAGTTAVLELVRYFSQVKNNKRSIIFALFSAEEKGLLGSVHLAKRLKQQNINLYTMVNFEMIGVPMKGKDYLAYITGYKKSNMADAMNAYAGKKLIGYLPTAAGYNLFQRSDNYPFYNQFKVPSHTVCTFDFTNFDYYHHVDDEVSQMDIPHMTKVVNEMIPVLATMFNTPTKEIK</sequence>
<dbReference type="PANTHER" id="PTHR12147:SF26">
    <property type="entry name" value="PEPTIDASE M28 DOMAIN-CONTAINING PROTEIN"/>
    <property type="match status" value="1"/>
</dbReference>
<dbReference type="PANTHER" id="PTHR12147">
    <property type="entry name" value="METALLOPEPTIDASE M28 FAMILY MEMBER"/>
    <property type="match status" value="1"/>
</dbReference>